<dbReference type="InterPro" id="IPR023393">
    <property type="entry name" value="START-like_dom_sf"/>
</dbReference>
<evidence type="ECO:0008006" key="3">
    <source>
        <dbReference type="Google" id="ProtNLM"/>
    </source>
</evidence>
<evidence type="ECO:0000313" key="1">
    <source>
        <dbReference type="EMBL" id="ROQ20221.1"/>
    </source>
</evidence>
<comment type="caution">
    <text evidence="1">The sequence shown here is derived from an EMBL/GenBank/DDBJ whole genome shotgun (WGS) entry which is preliminary data.</text>
</comment>
<dbReference type="Gene3D" id="3.30.530.20">
    <property type="match status" value="1"/>
</dbReference>
<dbReference type="Proteomes" id="UP000273643">
    <property type="component" value="Unassembled WGS sequence"/>
</dbReference>
<proteinExistence type="predicted"/>
<gene>
    <name evidence="1" type="ORF">EDC38_0821</name>
</gene>
<evidence type="ECO:0000313" key="2">
    <source>
        <dbReference type="Proteomes" id="UP000273643"/>
    </source>
</evidence>
<sequence length="171" mass="19558">MLFFDTEYLIRRPLTDVFSCLSDFQRYLMQLPEFYGAHLTTDDSSIAPGKVYWISVPEADYAYRTRLELIEVCSPERLVYDYQYTALENDTPLSAKEGPMPWDRARVALTCSACEEGTRVSAQMWVFGVQGFLARWKVNALKTTSARAQKSANDNMVRVIENLLDDSAADR</sequence>
<dbReference type="OrthoDB" id="9939314at2"/>
<organism evidence="1 2">
    <name type="scientific">Marinimicrobium koreense</name>
    <dbReference type="NCBI Taxonomy" id="306545"/>
    <lineage>
        <taxon>Bacteria</taxon>
        <taxon>Pseudomonadati</taxon>
        <taxon>Pseudomonadota</taxon>
        <taxon>Gammaproteobacteria</taxon>
        <taxon>Cellvibrionales</taxon>
        <taxon>Cellvibrionaceae</taxon>
        <taxon>Marinimicrobium</taxon>
    </lineage>
</organism>
<name>A0A3N1NXT3_9GAMM</name>
<keyword evidence="2" id="KW-1185">Reference proteome</keyword>
<accession>A0A3N1NXT3</accession>
<reference evidence="1 2" key="1">
    <citation type="submission" date="2018-11" db="EMBL/GenBank/DDBJ databases">
        <title>Genomic Encyclopedia of Type Strains, Phase IV (KMG-IV): sequencing the most valuable type-strain genomes for metagenomic binning, comparative biology and taxonomic classification.</title>
        <authorList>
            <person name="Goeker M."/>
        </authorList>
    </citation>
    <scope>NUCLEOTIDE SEQUENCE [LARGE SCALE GENOMIC DNA]</scope>
    <source>
        <strain evidence="1 2">DSM 16974</strain>
    </source>
</reference>
<dbReference type="SUPFAM" id="SSF55961">
    <property type="entry name" value="Bet v1-like"/>
    <property type="match status" value="1"/>
</dbReference>
<dbReference type="AlphaFoldDB" id="A0A3N1NXT3"/>
<dbReference type="RefSeq" id="WP_123637416.1">
    <property type="nucleotide sequence ID" value="NZ_RJUK01000001.1"/>
</dbReference>
<dbReference type="EMBL" id="RJUK01000001">
    <property type="protein sequence ID" value="ROQ20221.1"/>
    <property type="molecule type" value="Genomic_DNA"/>
</dbReference>
<protein>
    <recommendedName>
        <fullName evidence="3">Polyketide cyclase/dehydrase/lipid transport protein</fullName>
    </recommendedName>
</protein>